<sequence>MIILHICCGPCSIYPISHFKERGINFKGYFYNPNIHPYKEFRQRIKALEEIQKIFDFEVIWDKEYGLRKFIKETFMLWDKPGKRCERCYIMRLTSTVKKALELKASAFTTTMLYSIHQNHELLKEIAEDLSYRYKIPFFYEDFRIGYQKGKETAKNLNIYIQGYCGCIFSEEERYSKKRKKELIKELKKSET</sequence>
<comment type="pathway">
    <text evidence="2 17">tRNA modification; tRNA-queuosine biosynthesis.</text>
</comment>
<comment type="caution">
    <text evidence="18">The sequence shown here is derived from an EMBL/GenBank/DDBJ whole genome shotgun (WGS) entry which is preliminary data.</text>
</comment>
<dbReference type="GO" id="GO:0052693">
    <property type="term" value="F:epoxyqueuosine reductase activity"/>
    <property type="evidence" value="ECO:0007669"/>
    <property type="project" value="UniProtKB-UniRule"/>
</dbReference>
<proteinExistence type="inferred from homology"/>
<dbReference type="GO" id="GO:0008616">
    <property type="term" value="P:tRNA queuosine(34) biosynthetic process"/>
    <property type="evidence" value="ECO:0007669"/>
    <property type="project" value="UniProtKB-UniRule"/>
</dbReference>
<keyword evidence="12 17" id="KW-0411">Iron-sulfur</keyword>
<dbReference type="GO" id="GO:0051539">
    <property type="term" value="F:4 iron, 4 sulfur cluster binding"/>
    <property type="evidence" value="ECO:0007669"/>
    <property type="project" value="UniProtKB-UniRule"/>
</dbReference>
<gene>
    <name evidence="17" type="primary">queH</name>
    <name evidence="18" type="ORF">ENT66_08060</name>
</gene>
<evidence type="ECO:0000256" key="2">
    <source>
        <dbReference type="ARBA" id="ARBA00004691"/>
    </source>
</evidence>
<feature type="binding site" evidence="17">
    <location>
        <position position="88"/>
    </location>
    <ligand>
        <name>[4Fe-4S] cluster</name>
        <dbReference type="ChEBI" id="CHEBI:49883"/>
    </ligand>
</feature>
<accession>A0A7C4NSX1</accession>
<keyword evidence="7 17" id="KW-0819">tRNA processing</keyword>
<evidence type="ECO:0000256" key="11">
    <source>
        <dbReference type="ARBA" id="ARBA00023004"/>
    </source>
</evidence>
<keyword evidence="6 17" id="KW-0004">4Fe-4S</keyword>
<evidence type="ECO:0000256" key="7">
    <source>
        <dbReference type="ARBA" id="ARBA00022694"/>
    </source>
</evidence>
<evidence type="ECO:0000256" key="8">
    <source>
        <dbReference type="ARBA" id="ARBA00022723"/>
    </source>
</evidence>
<keyword evidence="13 17" id="KW-1015">Disulfide bond</keyword>
<name>A0A7C4NSX1_9BACT</name>
<comment type="catalytic activity">
    <reaction evidence="16 17">
        <text>epoxyqueuosine(34) in tRNA + AH2 = queuosine(34) in tRNA + A + H2O</text>
        <dbReference type="Rhea" id="RHEA:32159"/>
        <dbReference type="Rhea" id="RHEA-COMP:18571"/>
        <dbReference type="Rhea" id="RHEA-COMP:18582"/>
        <dbReference type="ChEBI" id="CHEBI:13193"/>
        <dbReference type="ChEBI" id="CHEBI:15377"/>
        <dbReference type="ChEBI" id="CHEBI:17499"/>
        <dbReference type="ChEBI" id="CHEBI:194431"/>
        <dbReference type="ChEBI" id="CHEBI:194443"/>
        <dbReference type="EC" id="1.17.99.6"/>
    </reaction>
</comment>
<protein>
    <recommendedName>
        <fullName evidence="5 17">Epoxyqueuosine reductase QueH</fullName>
        <ecNumber evidence="4 17">1.17.99.6</ecNumber>
    </recommendedName>
    <alternativeName>
        <fullName evidence="15 17">Queuosine biosynthesis protein QueH</fullName>
    </alternativeName>
</protein>
<evidence type="ECO:0000256" key="13">
    <source>
        <dbReference type="ARBA" id="ARBA00023157"/>
    </source>
</evidence>
<dbReference type="AlphaFoldDB" id="A0A7C4NSX1"/>
<dbReference type="GO" id="GO:0046872">
    <property type="term" value="F:metal ion binding"/>
    <property type="evidence" value="ECO:0007669"/>
    <property type="project" value="UniProtKB-KW"/>
</dbReference>
<evidence type="ECO:0000256" key="5">
    <source>
        <dbReference type="ARBA" id="ARBA00016895"/>
    </source>
</evidence>
<evidence type="ECO:0000256" key="12">
    <source>
        <dbReference type="ARBA" id="ARBA00023014"/>
    </source>
</evidence>
<feature type="binding site" evidence="17">
    <location>
        <position position="7"/>
    </location>
    <ligand>
        <name>[4Fe-4S] cluster</name>
        <dbReference type="ChEBI" id="CHEBI:49883"/>
    </ligand>
</feature>
<dbReference type="HAMAP" id="MF_02089">
    <property type="entry name" value="QueH"/>
    <property type="match status" value="1"/>
</dbReference>
<dbReference type="Pfam" id="PF02677">
    <property type="entry name" value="QueH"/>
    <property type="match status" value="1"/>
</dbReference>
<evidence type="ECO:0000256" key="4">
    <source>
        <dbReference type="ARBA" id="ARBA00012622"/>
    </source>
</evidence>
<comment type="similarity">
    <text evidence="3 17">Belongs to the QueH family.</text>
</comment>
<evidence type="ECO:0000256" key="1">
    <source>
        <dbReference type="ARBA" id="ARBA00002268"/>
    </source>
</evidence>
<keyword evidence="8 17" id="KW-0479">Metal-binding</keyword>
<dbReference type="InterPro" id="IPR003828">
    <property type="entry name" value="QueH"/>
</dbReference>
<evidence type="ECO:0000256" key="3">
    <source>
        <dbReference type="ARBA" id="ARBA00008207"/>
    </source>
</evidence>
<dbReference type="EMBL" id="DSZN01000119">
    <property type="protein sequence ID" value="HGQ86220.1"/>
    <property type="molecule type" value="Genomic_DNA"/>
</dbReference>
<evidence type="ECO:0000256" key="17">
    <source>
        <dbReference type="HAMAP-Rule" id="MF_02089"/>
    </source>
</evidence>
<keyword evidence="10 17" id="KW-0560">Oxidoreductase</keyword>
<evidence type="ECO:0000256" key="14">
    <source>
        <dbReference type="ARBA" id="ARBA00023284"/>
    </source>
</evidence>
<comment type="function">
    <text evidence="1 17">Catalyzes the conversion of epoxyqueuosine (oQ) to queuosine (Q), which is a hypermodified base found in the wobble positions of tRNA(Asp), tRNA(Asn), tRNA(His) and tRNA(Tyr).</text>
</comment>
<evidence type="ECO:0000256" key="15">
    <source>
        <dbReference type="ARBA" id="ARBA00031446"/>
    </source>
</evidence>
<evidence type="ECO:0000256" key="9">
    <source>
        <dbReference type="ARBA" id="ARBA00022785"/>
    </source>
</evidence>
<dbReference type="EC" id="1.17.99.6" evidence="4 17"/>
<evidence type="ECO:0000256" key="6">
    <source>
        <dbReference type="ARBA" id="ARBA00022485"/>
    </source>
</evidence>
<organism evidence="18">
    <name type="scientific">Thermodesulfobacterium geofontis</name>
    <dbReference type="NCBI Taxonomy" id="1295609"/>
    <lineage>
        <taxon>Bacteria</taxon>
        <taxon>Pseudomonadati</taxon>
        <taxon>Thermodesulfobacteriota</taxon>
        <taxon>Thermodesulfobacteria</taxon>
        <taxon>Thermodesulfobacteriales</taxon>
        <taxon>Thermodesulfobacteriaceae</taxon>
        <taxon>Thermodesulfobacterium</taxon>
    </lineage>
</organism>
<feature type="binding site" evidence="17">
    <location>
        <position position="85"/>
    </location>
    <ligand>
        <name>[4Fe-4S] cluster</name>
        <dbReference type="ChEBI" id="CHEBI:49883"/>
    </ligand>
</feature>
<keyword evidence="11 17" id="KW-0408">Iron</keyword>
<evidence type="ECO:0000313" key="18">
    <source>
        <dbReference type="EMBL" id="HGQ86220.1"/>
    </source>
</evidence>
<keyword evidence="14 17" id="KW-0676">Redox-active center</keyword>
<reference evidence="18" key="1">
    <citation type="journal article" date="2020" name="mSystems">
        <title>Genome- and Community-Level Interaction Insights into Carbon Utilization and Element Cycling Functions of Hydrothermarchaeota in Hydrothermal Sediment.</title>
        <authorList>
            <person name="Zhou Z."/>
            <person name="Liu Y."/>
            <person name="Xu W."/>
            <person name="Pan J."/>
            <person name="Luo Z.H."/>
            <person name="Li M."/>
        </authorList>
    </citation>
    <scope>NUCLEOTIDE SEQUENCE [LARGE SCALE GENOMIC DNA]</scope>
    <source>
        <strain evidence="18">SpSt-6</strain>
    </source>
</reference>
<dbReference type="PANTHER" id="PTHR36701:SF1">
    <property type="entry name" value="EPOXYQUEUOSINE REDUCTASE QUEH"/>
    <property type="match status" value="1"/>
</dbReference>
<dbReference type="UniPathway" id="UPA00392"/>
<feature type="binding site" evidence="17">
    <location>
        <position position="8"/>
    </location>
    <ligand>
        <name>[4Fe-4S] cluster</name>
        <dbReference type="ChEBI" id="CHEBI:49883"/>
    </ligand>
</feature>
<evidence type="ECO:0000256" key="16">
    <source>
        <dbReference type="ARBA" id="ARBA00047415"/>
    </source>
</evidence>
<feature type="disulfide bond" description="Redox-active" evidence="17">
    <location>
        <begin position="165"/>
        <end position="167"/>
    </location>
</feature>
<keyword evidence="9 17" id="KW-0671">Queuosine biosynthesis</keyword>
<dbReference type="PANTHER" id="PTHR36701">
    <property type="entry name" value="EPOXYQUEUOSINE REDUCTASE QUEH"/>
    <property type="match status" value="1"/>
</dbReference>
<evidence type="ECO:0000256" key="10">
    <source>
        <dbReference type="ARBA" id="ARBA00023002"/>
    </source>
</evidence>